<comment type="caution">
    <text evidence="7">The sequence shown here is derived from an EMBL/GenBank/DDBJ whole genome shotgun (WGS) entry which is preliminary data.</text>
</comment>
<dbReference type="GO" id="GO:0030976">
    <property type="term" value="F:thiamine pyrophosphate binding"/>
    <property type="evidence" value="ECO:0007669"/>
    <property type="project" value="InterPro"/>
</dbReference>
<dbReference type="Pfam" id="PF02776">
    <property type="entry name" value="TPP_enzyme_N"/>
    <property type="match status" value="1"/>
</dbReference>
<dbReference type="GO" id="GO:0009097">
    <property type="term" value="P:isoleucine biosynthetic process"/>
    <property type="evidence" value="ECO:0007669"/>
    <property type="project" value="TreeGrafter"/>
</dbReference>
<dbReference type="Gene3D" id="3.40.50.1220">
    <property type="entry name" value="TPP-binding domain"/>
    <property type="match status" value="1"/>
</dbReference>
<dbReference type="PANTHER" id="PTHR18968">
    <property type="entry name" value="THIAMINE PYROPHOSPHATE ENZYMES"/>
    <property type="match status" value="1"/>
</dbReference>
<evidence type="ECO:0000313" key="7">
    <source>
        <dbReference type="EMBL" id="RKH42579.1"/>
    </source>
</evidence>
<sequence length="579" mass="62870">MVRDRARGGEPMKRSWSTGSDIFVELLVRAGIERTFAVTGGAVMDFVDALEAHPGLELQCFQTEQGAAWAAMGYTQVTGKLCAVTATSGPGATNFITPLSDALRDNIPLLVVTGQVARSARNTDAFQEIDITVIAASVAKKVVYLERMEDAAEVLADAIRVAFDGRPGPVLIDFPKDLQQQACAPLPPRAPAVVKAKPRSAPSGLEEVVDSLRHAERPVIIAGRGVVIAQARSELLALLEAAPIPVVHTLPGKAALSSTHPHCHGMIGMHGFYVPNWIVDNADLVISLGSRFDDRITGDTKRFAPNARRLIHFDIAQEQVQKVMPERKLGVVGHLKETLGAFASLLEGKGLRFTQWHERIAAVRKEYPSTYKEQPGTLQAQLVLEQLNAAVRAHRAKSGQRVIFTTEVGSHQMWASQYLELQPGDEFLTSAGLGCMGSGLPLALGAQIANPDALVICIAGDGSLRFSEAELETAWERALPVKVLLFNNDGYGIVRMWNNHFYEGRKTGVIKQGKQWTTLARGNGFTDGHVDRVESPAALRGVLDRAVAHRGPHFLEMVTPYEDCLPLIPSGKSFKEIML</sequence>
<dbReference type="AlphaFoldDB" id="A0A3A8NG38"/>
<dbReference type="SUPFAM" id="SSF52467">
    <property type="entry name" value="DHS-like NAD/FAD-binding domain"/>
    <property type="match status" value="1"/>
</dbReference>
<organism evidence="7 8">
    <name type="scientific">Corallococcus sicarius</name>
    <dbReference type="NCBI Taxonomy" id="2316726"/>
    <lineage>
        <taxon>Bacteria</taxon>
        <taxon>Pseudomonadati</taxon>
        <taxon>Myxococcota</taxon>
        <taxon>Myxococcia</taxon>
        <taxon>Myxococcales</taxon>
        <taxon>Cystobacterineae</taxon>
        <taxon>Myxococcaceae</taxon>
        <taxon>Corallococcus</taxon>
    </lineage>
</organism>
<dbReference type="GO" id="GO:0000287">
    <property type="term" value="F:magnesium ion binding"/>
    <property type="evidence" value="ECO:0007669"/>
    <property type="project" value="InterPro"/>
</dbReference>
<evidence type="ECO:0000256" key="2">
    <source>
        <dbReference type="ARBA" id="ARBA00023052"/>
    </source>
</evidence>
<feature type="domain" description="Thiamine pyrophosphate enzyme N-terminal TPP-binding" evidence="6">
    <location>
        <begin position="18"/>
        <end position="131"/>
    </location>
</feature>
<evidence type="ECO:0000259" key="4">
    <source>
        <dbReference type="Pfam" id="PF00205"/>
    </source>
</evidence>
<protein>
    <submittedName>
        <fullName evidence="7">Thiamine pyrophosphate-binding protein</fullName>
    </submittedName>
</protein>
<evidence type="ECO:0000256" key="1">
    <source>
        <dbReference type="ARBA" id="ARBA00007812"/>
    </source>
</evidence>
<dbReference type="Pfam" id="PF00205">
    <property type="entry name" value="TPP_enzyme_M"/>
    <property type="match status" value="1"/>
</dbReference>
<dbReference type="InterPro" id="IPR029035">
    <property type="entry name" value="DHS-like_NAD/FAD-binding_dom"/>
</dbReference>
<name>A0A3A8NG38_9BACT</name>
<dbReference type="GO" id="GO:0003984">
    <property type="term" value="F:acetolactate synthase activity"/>
    <property type="evidence" value="ECO:0007669"/>
    <property type="project" value="TreeGrafter"/>
</dbReference>
<keyword evidence="2 3" id="KW-0786">Thiamine pyrophosphate</keyword>
<dbReference type="Proteomes" id="UP000273405">
    <property type="component" value="Unassembled WGS sequence"/>
</dbReference>
<dbReference type="PROSITE" id="PS00187">
    <property type="entry name" value="TPP_ENZYMES"/>
    <property type="match status" value="1"/>
</dbReference>
<evidence type="ECO:0000259" key="6">
    <source>
        <dbReference type="Pfam" id="PF02776"/>
    </source>
</evidence>
<dbReference type="InterPro" id="IPR000399">
    <property type="entry name" value="TPP-bd_CS"/>
</dbReference>
<dbReference type="InterPro" id="IPR011766">
    <property type="entry name" value="TPP_enzyme_TPP-bd"/>
</dbReference>
<dbReference type="GO" id="GO:0005948">
    <property type="term" value="C:acetolactate synthase complex"/>
    <property type="evidence" value="ECO:0007669"/>
    <property type="project" value="TreeGrafter"/>
</dbReference>
<dbReference type="Pfam" id="PF02775">
    <property type="entry name" value="TPP_enzyme_C"/>
    <property type="match status" value="1"/>
</dbReference>
<dbReference type="GO" id="GO:0050660">
    <property type="term" value="F:flavin adenine dinucleotide binding"/>
    <property type="evidence" value="ECO:0007669"/>
    <property type="project" value="TreeGrafter"/>
</dbReference>
<keyword evidence="8" id="KW-1185">Reference proteome</keyword>
<dbReference type="SUPFAM" id="SSF52518">
    <property type="entry name" value="Thiamin diphosphate-binding fold (THDP-binding)"/>
    <property type="match status" value="2"/>
</dbReference>
<gene>
    <name evidence="7" type="ORF">D7X12_15345</name>
</gene>
<dbReference type="FunFam" id="3.40.50.970:FF:000007">
    <property type="entry name" value="Acetolactate synthase"/>
    <property type="match status" value="1"/>
</dbReference>
<dbReference type="InterPro" id="IPR012000">
    <property type="entry name" value="Thiamin_PyroP_enz_cen_dom"/>
</dbReference>
<dbReference type="InterPro" id="IPR012001">
    <property type="entry name" value="Thiamin_PyroP_enz_TPP-bd_dom"/>
</dbReference>
<evidence type="ECO:0000256" key="3">
    <source>
        <dbReference type="RuleBase" id="RU362132"/>
    </source>
</evidence>
<dbReference type="InterPro" id="IPR029061">
    <property type="entry name" value="THDP-binding"/>
</dbReference>
<dbReference type="GO" id="GO:0009099">
    <property type="term" value="P:L-valine biosynthetic process"/>
    <property type="evidence" value="ECO:0007669"/>
    <property type="project" value="TreeGrafter"/>
</dbReference>
<evidence type="ECO:0000313" key="8">
    <source>
        <dbReference type="Proteomes" id="UP000273405"/>
    </source>
</evidence>
<reference evidence="8" key="1">
    <citation type="submission" date="2018-09" db="EMBL/GenBank/DDBJ databases">
        <authorList>
            <person name="Livingstone P.G."/>
            <person name="Whitworth D.E."/>
        </authorList>
    </citation>
    <scope>NUCLEOTIDE SEQUENCE [LARGE SCALE GENOMIC DNA]</scope>
    <source>
        <strain evidence="8">CA040B</strain>
    </source>
</reference>
<evidence type="ECO:0000259" key="5">
    <source>
        <dbReference type="Pfam" id="PF02775"/>
    </source>
</evidence>
<feature type="domain" description="Thiamine pyrophosphate enzyme TPP-binding" evidence="5">
    <location>
        <begin position="408"/>
        <end position="556"/>
    </location>
</feature>
<accession>A0A3A8NG38</accession>
<dbReference type="EMBL" id="RAWG01000084">
    <property type="protein sequence ID" value="RKH42579.1"/>
    <property type="molecule type" value="Genomic_DNA"/>
</dbReference>
<dbReference type="Gene3D" id="3.40.50.970">
    <property type="match status" value="2"/>
</dbReference>
<comment type="similarity">
    <text evidence="1 3">Belongs to the TPP enzyme family.</text>
</comment>
<dbReference type="InterPro" id="IPR045229">
    <property type="entry name" value="TPP_enz"/>
</dbReference>
<dbReference type="CDD" id="cd07035">
    <property type="entry name" value="TPP_PYR_POX_like"/>
    <property type="match status" value="1"/>
</dbReference>
<proteinExistence type="inferred from homology"/>
<feature type="domain" description="Thiamine pyrophosphate enzyme central" evidence="4">
    <location>
        <begin position="205"/>
        <end position="341"/>
    </location>
</feature>
<dbReference type="PANTHER" id="PTHR18968:SF142">
    <property type="entry name" value="ACETOLACTATE SYNTHASE"/>
    <property type="match status" value="1"/>
</dbReference>